<dbReference type="InterPro" id="IPR036388">
    <property type="entry name" value="WH-like_DNA-bd_sf"/>
</dbReference>
<dbReference type="SUPFAM" id="SSF46785">
    <property type="entry name" value="Winged helix' DNA-binding domain"/>
    <property type="match status" value="1"/>
</dbReference>
<dbReference type="RefSeq" id="WP_192755598.1">
    <property type="nucleotide sequence ID" value="NZ_BAABJL010000194.1"/>
</dbReference>
<dbReference type="SMART" id="SM00347">
    <property type="entry name" value="HTH_MARR"/>
    <property type="match status" value="1"/>
</dbReference>
<accession>A0A927RDM2</accession>
<sequence>MPSDTPRVEPLTPKEEAAWRALGRAVLVIPRMLDADLLSAQGLNVTEYSVLMNLSEAPDRSLRMTDLANYVSITASGLTRVVERLSRDGLVIRVKADSDGRGQVAVLTDAGFARLQQAWPTHLASVRRHVMDHLQGLDLEAFATAVNDIACAEVGPPVRRAQRTPG</sequence>
<dbReference type="InterPro" id="IPR000835">
    <property type="entry name" value="HTH_MarR-typ"/>
</dbReference>
<gene>
    <name evidence="2" type="ORF">HEB94_009420</name>
</gene>
<name>A0A927RDM2_9ACTN</name>
<organism evidence="2 3">
    <name type="scientific">Actinopolymorpha pittospori</name>
    <dbReference type="NCBI Taxonomy" id="648752"/>
    <lineage>
        <taxon>Bacteria</taxon>
        <taxon>Bacillati</taxon>
        <taxon>Actinomycetota</taxon>
        <taxon>Actinomycetes</taxon>
        <taxon>Propionibacteriales</taxon>
        <taxon>Actinopolymorphaceae</taxon>
        <taxon>Actinopolymorpha</taxon>
    </lineage>
</organism>
<dbReference type="EMBL" id="JADBEM010000001">
    <property type="protein sequence ID" value="MBE1612572.1"/>
    <property type="molecule type" value="Genomic_DNA"/>
</dbReference>
<protein>
    <submittedName>
        <fullName evidence="2">DNA-binding MarR family transcriptional regulator</fullName>
    </submittedName>
</protein>
<evidence type="ECO:0000313" key="3">
    <source>
        <dbReference type="Proteomes" id="UP000638648"/>
    </source>
</evidence>
<dbReference type="Pfam" id="PF12802">
    <property type="entry name" value="MarR_2"/>
    <property type="match status" value="1"/>
</dbReference>
<dbReference type="GO" id="GO:0003700">
    <property type="term" value="F:DNA-binding transcription factor activity"/>
    <property type="evidence" value="ECO:0007669"/>
    <property type="project" value="InterPro"/>
</dbReference>
<dbReference type="Gene3D" id="1.10.10.10">
    <property type="entry name" value="Winged helix-like DNA-binding domain superfamily/Winged helix DNA-binding domain"/>
    <property type="match status" value="1"/>
</dbReference>
<dbReference type="PANTHER" id="PTHR33164:SF99">
    <property type="entry name" value="MARR FAMILY REGULATORY PROTEIN"/>
    <property type="match status" value="1"/>
</dbReference>
<dbReference type="Proteomes" id="UP000638648">
    <property type="component" value="Unassembled WGS sequence"/>
</dbReference>
<evidence type="ECO:0000313" key="2">
    <source>
        <dbReference type="EMBL" id="MBE1612572.1"/>
    </source>
</evidence>
<proteinExistence type="predicted"/>
<dbReference type="InterPro" id="IPR039422">
    <property type="entry name" value="MarR/SlyA-like"/>
</dbReference>
<dbReference type="GO" id="GO:0003677">
    <property type="term" value="F:DNA binding"/>
    <property type="evidence" value="ECO:0007669"/>
    <property type="project" value="UniProtKB-KW"/>
</dbReference>
<dbReference type="AlphaFoldDB" id="A0A927RDM2"/>
<keyword evidence="3" id="KW-1185">Reference proteome</keyword>
<dbReference type="PANTHER" id="PTHR33164">
    <property type="entry name" value="TRANSCRIPTIONAL REGULATOR, MARR FAMILY"/>
    <property type="match status" value="1"/>
</dbReference>
<reference evidence="2" key="1">
    <citation type="submission" date="2020-10" db="EMBL/GenBank/DDBJ databases">
        <title>Sequencing the genomes of 1000 actinobacteria strains.</title>
        <authorList>
            <person name="Klenk H.-P."/>
        </authorList>
    </citation>
    <scope>NUCLEOTIDE SEQUENCE</scope>
    <source>
        <strain evidence="2">DSM 45354</strain>
    </source>
</reference>
<dbReference type="InterPro" id="IPR036390">
    <property type="entry name" value="WH_DNA-bd_sf"/>
</dbReference>
<dbReference type="PROSITE" id="PS50995">
    <property type="entry name" value="HTH_MARR_2"/>
    <property type="match status" value="1"/>
</dbReference>
<keyword evidence="2" id="KW-0238">DNA-binding</keyword>
<feature type="domain" description="HTH marR-type" evidence="1">
    <location>
        <begin position="15"/>
        <end position="151"/>
    </location>
</feature>
<dbReference type="GO" id="GO:0006950">
    <property type="term" value="P:response to stress"/>
    <property type="evidence" value="ECO:0007669"/>
    <property type="project" value="TreeGrafter"/>
</dbReference>
<evidence type="ECO:0000259" key="1">
    <source>
        <dbReference type="PROSITE" id="PS50995"/>
    </source>
</evidence>
<comment type="caution">
    <text evidence="2">The sequence shown here is derived from an EMBL/GenBank/DDBJ whole genome shotgun (WGS) entry which is preliminary data.</text>
</comment>